<keyword evidence="7" id="KW-0547">Nucleotide-binding</keyword>
<dbReference type="InterPro" id="IPR003661">
    <property type="entry name" value="HisK_dim/P_dom"/>
</dbReference>
<dbReference type="CDD" id="cd00082">
    <property type="entry name" value="HisKA"/>
    <property type="match status" value="1"/>
</dbReference>
<evidence type="ECO:0000313" key="15">
    <source>
        <dbReference type="Proteomes" id="UP000633418"/>
    </source>
</evidence>
<dbReference type="CDD" id="cd16954">
    <property type="entry name" value="HATPase_PhoQ-like"/>
    <property type="match status" value="1"/>
</dbReference>
<name>A0A9E6Q097_9PSED</name>
<keyword evidence="15" id="KW-1185">Reference proteome</keyword>
<evidence type="ECO:0000256" key="12">
    <source>
        <dbReference type="SAM" id="Phobius"/>
    </source>
</evidence>
<dbReference type="GO" id="GO:0005886">
    <property type="term" value="C:plasma membrane"/>
    <property type="evidence" value="ECO:0007669"/>
    <property type="project" value="TreeGrafter"/>
</dbReference>
<keyword evidence="4" id="KW-0597">Phosphoprotein</keyword>
<dbReference type="SMART" id="SM00387">
    <property type="entry name" value="HATPase_c"/>
    <property type="match status" value="1"/>
</dbReference>
<keyword evidence="6 12" id="KW-0812">Transmembrane</keyword>
<proteinExistence type="predicted"/>
<dbReference type="GO" id="GO:0000155">
    <property type="term" value="F:phosphorelay sensor kinase activity"/>
    <property type="evidence" value="ECO:0007669"/>
    <property type="project" value="InterPro"/>
</dbReference>
<dbReference type="PANTHER" id="PTHR45436">
    <property type="entry name" value="SENSOR HISTIDINE KINASE YKOH"/>
    <property type="match status" value="1"/>
</dbReference>
<organism evidence="14 15">
    <name type="scientific">Pseudomonas xantholysinigenes</name>
    <dbReference type="NCBI Taxonomy" id="2745490"/>
    <lineage>
        <taxon>Bacteria</taxon>
        <taxon>Pseudomonadati</taxon>
        <taxon>Pseudomonadota</taxon>
        <taxon>Gammaproteobacteria</taxon>
        <taxon>Pseudomonadales</taxon>
        <taxon>Pseudomonadaceae</taxon>
        <taxon>Pseudomonas</taxon>
    </lineage>
</organism>
<evidence type="ECO:0000256" key="4">
    <source>
        <dbReference type="ARBA" id="ARBA00022553"/>
    </source>
</evidence>
<evidence type="ECO:0000256" key="7">
    <source>
        <dbReference type="ARBA" id="ARBA00022741"/>
    </source>
</evidence>
<evidence type="ECO:0000256" key="1">
    <source>
        <dbReference type="ARBA" id="ARBA00000085"/>
    </source>
</evidence>
<dbReference type="InterPro" id="IPR005467">
    <property type="entry name" value="His_kinase_dom"/>
</dbReference>
<keyword evidence="11 12" id="KW-0472">Membrane</keyword>
<keyword evidence="9 14" id="KW-0067">ATP-binding</keyword>
<evidence type="ECO:0000256" key="5">
    <source>
        <dbReference type="ARBA" id="ARBA00022679"/>
    </source>
</evidence>
<dbReference type="Pfam" id="PF00512">
    <property type="entry name" value="HisKA"/>
    <property type="match status" value="1"/>
</dbReference>
<keyword evidence="5" id="KW-0808">Transferase</keyword>
<dbReference type="InterPro" id="IPR036890">
    <property type="entry name" value="HATPase_C_sf"/>
</dbReference>
<dbReference type="EMBL" id="CP077095">
    <property type="protein sequence ID" value="QXI39656.1"/>
    <property type="molecule type" value="Genomic_DNA"/>
</dbReference>
<evidence type="ECO:0000256" key="9">
    <source>
        <dbReference type="ARBA" id="ARBA00022840"/>
    </source>
</evidence>
<evidence type="ECO:0000256" key="6">
    <source>
        <dbReference type="ARBA" id="ARBA00022692"/>
    </source>
</evidence>
<evidence type="ECO:0000259" key="13">
    <source>
        <dbReference type="PROSITE" id="PS50109"/>
    </source>
</evidence>
<reference evidence="14 15" key="1">
    <citation type="journal article" date="2020" name="Microorganisms">
        <title>Reliable Identification of Environmental Pseudomonas Isolates Using the rpoD Gene.</title>
        <authorList>
            <consortium name="The Broad Institute Genome Sequencing Platform"/>
            <person name="Girard L."/>
            <person name="Lood C."/>
            <person name="Rokni-Zadeh H."/>
            <person name="van Noort V."/>
            <person name="Lavigne R."/>
            <person name="De Mot R."/>
        </authorList>
    </citation>
    <scope>NUCLEOTIDE SEQUENCE [LARGE SCALE GENOMIC DNA]</scope>
    <source>
        <strain evidence="14 15">RW9S1A</strain>
    </source>
</reference>
<feature type="transmembrane region" description="Helical" evidence="12">
    <location>
        <begin position="166"/>
        <end position="189"/>
    </location>
</feature>
<feature type="domain" description="Histidine kinase" evidence="13">
    <location>
        <begin position="245"/>
        <end position="446"/>
    </location>
</feature>
<dbReference type="SUPFAM" id="SSF47384">
    <property type="entry name" value="Homodimeric domain of signal transducing histidine kinase"/>
    <property type="match status" value="1"/>
</dbReference>
<evidence type="ECO:0000256" key="10">
    <source>
        <dbReference type="ARBA" id="ARBA00022989"/>
    </source>
</evidence>
<reference evidence="14 15" key="2">
    <citation type="journal article" date="2021" name="Microorganisms">
        <title>The Ever-Expanding Pseudomonas Genus: Description of 43 New Species and Partition of the Pseudomonas putida Group.</title>
        <authorList>
            <person name="Girard L."/>
            <person name="Lood C."/>
            <person name="Hofte M."/>
            <person name="Vandamme P."/>
            <person name="Rokni-Zadeh H."/>
            <person name="van Noort V."/>
            <person name="Lavigne R."/>
            <person name="De Mot R."/>
        </authorList>
    </citation>
    <scope>NUCLEOTIDE SEQUENCE [LARGE SCALE GENOMIC DNA]</scope>
    <source>
        <strain evidence="14 15">RW9S1A</strain>
    </source>
</reference>
<dbReference type="Gene3D" id="1.10.287.130">
    <property type="match status" value="1"/>
</dbReference>
<dbReference type="Gene3D" id="3.30.565.10">
    <property type="entry name" value="Histidine kinase-like ATPase, C-terminal domain"/>
    <property type="match status" value="1"/>
</dbReference>
<dbReference type="SUPFAM" id="SSF55874">
    <property type="entry name" value="ATPase domain of HSP90 chaperone/DNA topoisomerase II/histidine kinase"/>
    <property type="match status" value="1"/>
</dbReference>
<accession>A0A9E6Q097</accession>
<evidence type="ECO:0000256" key="11">
    <source>
        <dbReference type="ARBA" id="ARBA00023136"/>
    </source>
</evidence>
<dbReference type="AlphaFoldDB" id="A0A9E6Q097"/>
<comment type="catalytic activity">
    <reaction evidence="1">
        <text>ATP + protein L-histidine = ADP + protein N-phospho-L-histidine.</text>
        <dbReference type="EC" id="2.7.13.3"/>
    </reaction>
</comment>
<evidence type="ECO:0000256" key="3">
    <source>
        <dbReference type="ARBA" id="ARBA00012438"/>
    </source>
</evidence>
<gene>
    <name evidence="14" type="ORF">HU772_006110</name>
</gene>
<dbReference type="Proteomes" id="UP000633418">
    <property type="component" value="Chromosome"/>
</dbReference>
<sequence length="446" mass="50102">MIRSLRVRLMLAAALLALLFMLALLPALQKAFSLALQESIEQRLASDVTTLISAARIENGQLQMPALLPDERYNLPYTGLLGYIFDRQGTLVWQSRATRNRNINYHPRYDGRGNEFARIHQDDGEEFFVYDVEVKLLGGKSAAFSIVALQPLREYKDTLSGLREKLYLGFGAALLALMALLWAGLTWGLRSLRQLSVELDAVESGARDGLSREHPRELLRLTGSLNRLLRSEREQRQRYRDSLDDLAHSLKTPLAVLQGVGESLEHADREQARVLQSQIERMSQQIDYQLQRASLRKSGLVRHQVELTPLLDSLCSTLAKVYRDKQVVVSLDVPAQARVPMEQGALLELLGNLLENAYRLCLGQVRVRLEEAPGQLALWIEDDGPGVPPDQRERILERGERLDRQHPGQGIGLAVVKDIIDSYDAELSLGDSELGGAAFLIQFRLD</sequence>
<dbReference type="PANTHER" id="PTHR45436:SF4">
    <property type="entry name" value="SENSOR PROTEIN PHOQ"/>
    <property type="match status" value="1"/>
</dbReference>
<dbReference type="RefSeq" id="WP_186655418.1">
    <property type="nucleotide sequence ID" value="NZ_CP077095.1"/>
</dbReference>
<dbReference type="PRINTS" id="PR00344">
    <property type="entry name" value="BCTRLSENSOR"/>
</dbReference>
<dbReference type="InterPro" id="IPR036097">
    <property type="entry name" value="HisK_dim/P_sf"/>
</dbReference>
<keyword evidence="10 12" id="KW-1133">Transmembrane helix</keyword>
<dbReference type="InterPro" id="IPR004358">
    <property type="entry name" value="Sig_transdc_His_kin-like_C"/>
</dbReference>
<evidence type="ECO:0000256" key="8">
    <source>
        <dbReference type="ARBA" id="ARBA00022777"/>
    </source>
</evidence>
<comment type="subcellular location">
    <subcellularLocation>
        <location evidence="2">Membrane</location>
    </subcellularLocation>
</comment>
<dbReference type="InterPro" id="IPR058619">
    <property type="entry name" value="PhoQ/CarS-like_HATPase"/>
</dbReference>
<protein>
    <recommendedName>
        <fullName evidence="3">histidine kinase</fullName>
        <ecNumber evidence="3">2.7.13.3</ecNumber>
    </recommendedName>
</protein>
<dbReference type="KEGG" id="pxn:HU772_006110"/>
<dbReference type="InterPro" id="IPR003594">
    <property type="entry name" value="HATPase_dom"/>
</dbReference>
<keyword evidence="8" id="KW-0418">Kinase</keyword>
<dbReference type="SMART" id="SM00388">
    <property type="entry name" value="HisKA"/>
    <property type="match status" value="1"/>
</dbReference>
<evidence type="ECO:0000313" key="14">
    <source>
        <dbReference type="EMBL" id="QXI39656.1"/>
    </source>
</evidence>
<dbReference type="Pfam" id="PF02518">
    <property type="entry name" value="HATPase_c"/>
    <property type="match status" value="1"/>
</dbReference>
<dbReference type="PROSITE" id="PS50109">
    <property type="entry name" value="HIS_KIN"/>
    <property type="match status" value="1"/>
</dbReference>
<dbReference type="EC" id="2.7.13.3" evidence="3"/>
<evidence type="ECO:0000256" key="2">
    <source>
        <dbReference type="ARBA" id="ARBA00004370"/>
    </source>
</evidence>
<dbReference type="GO" id="GO:0005524">
    <property type="term" value="F:ATP binding"/>
    <property type="evidence" value="ECO:0007669"/>
    <property type="project" value="UniProtKB-KW"/>
</dbReference>
<dbReference type="InterPro" id="IPR050428">
    <property type="entry name" value="TCS_sensor_his_kinase"/>
</dbReference>